<protein>
    <submittedName>
        <fullName evidence="1">Peptidyl-tRNA hydrolase</fullName>
        <ecNumber evidence="1">3.1.1.29</ecNumber>
    </submittedName>
</protein>
<organism evidence="1 2">
    <name type="scientific">Rickettsia canadensis (strain McKiel)</name>
    <dbReference type="NCBI Taxonomy" id="293613"/>
    <lineage>
        <taxon>Bacteria</taxon>
        <taxon>Pseudomonadati</taxon>
        <taxon>Pseudomonadota</taxon>
        <taxon>Alphaproteobacteria</taxon>
        <taxon>Rickettsiales</taxon>
        <taxon>Rickettsiaceae</taxon>
        <taxon>Rickettsieae</taxon>
        <taxon>Rickettsia</taxon>
        <taxon>belli group</taxon>
    </lineage>
</organism>
<dbReference type="RefSeq" id="WP_012148498.1">
    <property type="nucleotide sequence ID" value="NC_009879.1"/>
</dbReference>
<gene>
    <name evidence="1" type="ordered locus">A1E_01770</name>
</gene>
<dbReference type="EMBL" id="CP000409">
    <property type="protein sequence ID" value="ABV73299.1"/>
    <property type="molecule type" value="Genomic_DNA"/>
</dbReference>
<evidence type="ECO:0000313" key="1">
    <source>
        <dbReference type="EMBL" id="ABV73299.1"/>
    </source>
</evidence>
<dbReference type="EC" id="3.1.1.29" evidence="1"/>
<reference evidence="2" key="1">
    <citation type="submission" date="2007-09" db="EMBL/GenBank/DDBJ databases">
        <title>Complete genome sequence of Rickettsia canadensis.</title>
        <authorList>
            <person name="Madan A."/>
            <person name="Fahey J."/>
            <person name="Helton E."/>
            <person name="Ketteman M."/>
            <person name="Madan A."/>
            <person name="Rodrigues S."/>
            <person name="Sanchez A."/>
            <person name="Whiting M."/>
            <person name="Dasch G."/>
            <person name="Eremeeva M."/>
        </authorList>
    </citation>
    <scope>NUCLEOTIDE SEQUENCE [LARGE SCALE GENOMIC DNA]</scope>
    <source>
        <strain evidence="2">McKiel</strain>
    </source>
</reference>
<accession>A8EY66</accession>
<dbReference type="STRING" id="293613.A1E_01770"/>
<dbReference type="HOGENOM" id="CLU_2976404_0_0_5"/>
<sequence>MLEQKNGVVGDVDFFSFSCFDQNKNFVAGIRGMNSWGGFDSLFVNQNIRNQNYGTLLI</sequence>
<proteinExistence type="predicted"/>
<name>A8EY66_RICCK</name>
<keyword evidence="1" id="KW-0378">Hydrolase</keyword>
<dbReference type="KEGG" id="rcm:A1E_01770"/>
<dbReference type="AlphaFoldDB" id="A8EY66"/>
<dbReference type="GO" id="GO:0004045">
    <property type="term" value="F:peptidyl-tRNA hydrolase activity"/>
    <property type="evidence" value="ECO:0007669"/>
    <property type="project" value="UniProtKB-EC"/>
</dbReference>
<evidence type="ECO:0000313" key="2">
    <source>
        <dbReference type="Proteomes" id="UP000007056"/>
    </source>
</evidence>
<dbReference type="Proteomes" id="UP000007056">
    <property type="component" value="Chromosome"/>
</dbReference>